<protein>
    <submittedName>
        <fullName evidence="1">Uncharacterized protein</fullName>
    </submittedName>
</protein>
<proteinExistence type="predicted"/>
<comment type="caution">
    <text evidence="1">The sequence shown here is derived from an EMBL/GenBank/DDBJ whole genome shotgun (WGS) entry which is preliminary data.</text>
</comment>
<sequence length="57" mass="6699">MGETHEKKNKNYLAKQIADEIAKRILKVNIYGYDLWYPYTITVGPYDICSEMEIDIV</sequence>
<dbReference type="EMBL" id="BARV01001351">
    <property type="protein sequence ID" value="GAH95134.1"/>
    <property type="molecule type" value="Genomic_DNA"/>
</dbReference>
<evidence type="ECO:0000313" key="1">
    <source>
        <dbReference type="EMBL" id="GAH95134.1"/>
    </source>
</evidence>
<organism evidence="1">
    <name type="scientific">marine sediment metagenome</name>
    <dbReference type="NCBI Taxonomy" id="412755"/>
    <lineage>
        <taxon>unclassified sequences</taxon>
        <taxon>metagenomes</taxon>
        <taxon>ecological metagenomes</taxon>
    </lineage>
</organism>
<accession>X1KY80</accession>
<name>X1KY80_9ZZZZ</name>
<dbReference type="AlphaFoldDB" id="X1KY80"/>
<feature type="non-terminal residue" evidence="1">
    <location>
        <position position="57"/>
    </location>
</feature>
<gene>
    <name evidence="1" type="ORF">S06H3_03976</name>
</gene>
<reference evidence="1" key="1">
    <citation type="journal article" date="2014" name="Front. Microbiol.">
        <title>High frequency of phylogenetically diverse reductive dehalogenase-homologous genes in deep subseafloor sedimentary metagenomes.</title>
        <authorList>
            <person name="Kawai M."/>
            <person name="Futagami T."/>
            <person name="Toyoda A."/>
            <person name="Takaki Y."/>
            <person name="Nishi S."/>
            <person name="Hori S."/>
            <person name="Arai W."/>
            <person name="Tsubouchi T."/>
            <person name="Morono Y."/>
            <person name="Uchiyama I."/>
            <person name="Ito T."/>
            <person name="Fujiyama A."/>
            <person name="Inagaki F."/>
            <person name="Takami H."/>
        </authorList>
    </citation>
    <scope>NUCLEOTIDE SEQUENCE</scope>
    <source>
        <strain evidence="1">Expedition CK06-06</strain>
    </source>
</reference>